<reference evidence="1 2" key="1">
    <citation type="journal article" date="2011" name="J. Bacteriol.">
        <title>Whole-genome shotgun sequencing of the sulfur-oxidizing chemoautotroph Tetrathiobacter kashmirensis.</title>
        <authorList>
            <person name="Ghosh W."/>
            <person name="George A."/>
            <person name="Agarwal A."/>
            <person name="Raj P."/>
            <person name="Alam M."/>
            <person name="Pyne P."/>
            <person name="Das Gupta S.K."/>
        </authorList>
    </citation>
    <scope>NUCLEOTIDE SEQUENCE [LARGE SCALE GENOMIC DNA]</scope>
    <source>
        <strain evidence="1 2">WT001</strain>
    </source>
</reference>
<keyword evidence="2" id="KW-1185">Reference proteome</keyword>
<evidence type="ECO:0000313" key="1">
    <source>
        <dbReference type="EMBL" id="AFK62777.1"/>
    </source>
</evidence>
<gene>
    <name evidence="1" type="ordered locus">TKWG_13265</name>
</gene>
<organism evidence="1 2">
    <name type="scientific">Advenella kashmirensis (strain DSM 17095 / LMG 22695 / WT001)</name>
    <name type="common">Tetrathiobacter kashmirensis</name>
    <dbReference type="NCBI Taxonomy" id="1036672"/>
    <lineage>
        <taxon>Bacteria</taxon>
        <taxon>Pseudomonadati</taxon>
        <taxon>Pseudomonadota</taxon>
        <taxon>Betaproteobacteria</taxon>
        <taxon>Burkholderiales</taxon>
        <taxon>Alcaligenaceae</taxon>
    </lineage>
</organism>
<dbReference type="EMBL" id="CP003555">
    <property type="protein sequence ID" value="AFK62777.1"/>
    <property type="molecule type" value="Genomic_DNA"/>
</dbReference>
<dbReference type="AlphaFoldDB" id="I3UCN9"/>
<dbReference type="HOGENOM" id="CLU_2520195_0_0_4"/>
<dbReference type="Proteomes" id="UP000005267">
    <property type="component" value="Chromosome"/>
</dbReference>
<dbReference type="KEGG" id="aka:TKWG_13265"/>
<reference evidence="2" key="2">
    <citation type="journal article" date="2013" name="PLoS ONE">
        <title>Genome implosion elicits host-confinement in Alcaligenaceae: evidence from the comparative genomics of Tetrathiobacter kashmirensis, a pathogen in the making.</title>
        <authorList>
            <person name="Ghosh W."/>
            <person name="Alam M."/>
            <person name="Roy C."/>
            <person name="Pyne P."/>
            <person name="George A."/>
            <person name="Chakraborty R."/>
            <person name="Majumder S."/>
            <person name="Agarwal A."/>
            <person name="Chakraborty S."/>
            <person name="Majumdar S."/>
            <person name="Gupta S.K."/>
        </authorList>
    </citation>
    <scope>NUCLEOTIDE SEQUENCE [LARGE SCALE GENOMIC DNA]</scope>
    <source>
        <strain evidence="2">WT001</strain>
    </source>
</reference>
<name>I3UCN9_ADVKW</name>
<dbReference type="RefSeq" id="WP_014750868.1">
    <property type="nucleotide sequence ID" value="NC_017964.1"/>
</dbReference>
<dbReference type="STRING" id="1036672.TKWG_13265"/>
<protein>
    <submittedName>
        <fullName evidence="1">Uncharacterized protein</fullName>
    </submittedName>
</protein>
<accession>I3UCN9</accession>
<evidence type="ECO:0000313" key="2">
    <source>
        <dbReference type="Proteomes" id="UP000005267"/>
    </source>
</evidence>
<proteinExistence type="predicted"/>
<sequence length="84" mass="9293">MATISIDVEELNVLRESLETAKYEAERSVALSIALRDRLENGQDTTTEYFLSTLLVEGDSGYSAISSTAKYLDKLKESVNEQTA</sequence>